<proteinExistence type="inferred from homology"/>
<evidence type="ECO:0000256" key="1">
    <source>
        <dbReference type="ARBA" id="ARBA00010834"/>
    </source>
</evidence>
<organism evidence="5 6">
    <name type="scientific">Marivirga lumbricoides</name>
    <dbReference type="NCBI Taxonomy" id="1046115"/>
    <lineage>
        <taxon>Bacteria</taxon>
        <taxon>Pseudomonadati</taxon>
        <taxon>Bacteroidota</taxon>
        <taxon>Cytophagia</taxon>
        <taxon>Cytophagales</taxon>
        <taxon>Marivirgaceae</taxon>
        <taxon>Marivirga</taxon>
    </lineage>
</organism>
<dbReference type="NCBIfam" id="TIGR04560">
    <property type="entry name" value="ribo_THX"/>
    <property type="match status" value="1"/>
</dbReference>
<evidence type="ECO:0000256" key="2">
    <source>
        <dbReference type="ARBA" id="ARBA00022980"/>
    </source>
</evidence>
<evidence type="ECO:0008006" key="7">
    <source>
        <dbReference type="Google" id="ProtNLM"/>
    </source>
</evidence>
<dbReference type="Proteomes" id="UP000636010">
    <property type="component" value="Unassembled WGS sequence"/>
</dbReference>
<sequence length="58" mass="6297">MGKGDRKTRKGKIAMGSFGKRRPKKGTLPTGSAHEKQGVGKVKAGEKQADQKMTKEKK</sequence>
<name>A0ABQ1MS26_9BACT</name>
<keyword evidence="3" id="KW-0687">Ribonucleoprotein</keyword>
<evidence type="ECO:0000256" key="4">
    <source>
        <dbReference type="SAM" id="MobiDB-lite"/>
    </source>
</evidence>
<feature type="compositionally biased region" description="Basic and acidic residues" evidence="4">
    <location>
        <begin position="33"/>
        <end position="58"/>
    </location>
</feature>
<evidence type="ECO:0000313" key="6">
    <source>
        <dbReference type="Proteomes" id="UP000636010"/>
    </source>
</evidence>
<comment type="similarity">
    <text evidence="1">Belongs to the bacterial ribosomal protein bTHX family.</text>
</comment>
<gene>
    <name evidence="5" type="ORF">GCM10011506_34420</name>
</gene>
<feature type="region of interest" description="Disordered" evidence="4">
    <location>
        <begin position="1"/>
        <end position="58"/>
    </location>
</feature>
<keyword evidence="2" id="KW-0689">Ribosomal protein</keyword>
<feature type="compositionally biased region" description="Basic residues" evidence="4">
    <location>
        <begin position="1"/>
        <end position="12"/>
    </location>
</feature>
<dbReference type="EMBL" id="BMEC01000012">
    <property type="protein sequence ID" value="GGC45910.1"/>
    <property type="molecule type" value="Genomic_DNA"/>
</dbReference>
<reference evidence="6" key="1">
    <citation type="journal article" date="2019" name="Int. J. Syst. Evol. Microbiol.">
        <title>The Global Catalogue of Microorganisms (GCM) 10K type strain sequencing project: providing services to taxonomists for standard genome sequencing and annotation.</title>
        <authorList>
            <consortium name="The Broad Institute Genomics Platform"/>
            <consortium name="The Broad Institute Genome Sequencing Center for Infectious Disease"/>
            <person name="Wu L."/>
            <person name="Ma J."/>
        </authorList>
    </citation>
    <scope>NUCLEOTIDE SEQUENCE [LARGE SCALE GENOMIC DNA]</scope>
    <source>
        <strain evidence="6">CGMCC 1.10832</strain>
    </source>
</reference>
<accession>A0ABQ1MS26</accession>
<evidence type="ECO:0000313" key="5">
    <source>
        <dbReference type="EMBL" id="GGC45910.1"/>
    </source>
</evidence>
<protein>
    <recommendedName>
        <fullName evidence="7">30S ribosomal protein THX</fullName>
    </recommendedName>
</protein>
<dbReference type="RefSeq" id="WP_188465854.1">
    <property type="nucleotide sequence ID" value="NZ_BAABHU010000012.1"/>
</dbReference>
<keyword evidence="6" id="KW-1185">Reference proteome</keyword>
<dbReference type="InterPro" id="IPR031414">
    <property type="entry name" value="Ribosomal_bTHX"/>
</dbReference>
<comment type="caution">
    <text evidence="5">The sequence shown here is derived from an EMBL/GenBank/DDBJ whole genome shotgun (WGS) entry which is preliminary data.</text>
</comment>
<dbReference type="InterPro" id="IPR030826">
    <property type="entry name" value="Ribosomal_bTHX/bTHXc/bTHXm"/>
</dbReference>
<evidence type="ECO:0000256" key="3">
    <source>
        <dbReference type="ARBA" id="ARBA00023274"/>
    </source>
</evidence>
<dbReference type="Pfam" id="PF17070">
    <property type="entry name" value="Thx"/>
    <property type="match status" value="1"/>
</dbReference>